<proteinExistence type="predicted"/>
<dbReference type="SFLD" id="SFLDG01140">
    <property type="entry name" value="C2.B:_Phosphomannomutase_and_P"/>
    <property type="match status" value="1"/>
</dbReference>
<dbReference type="RefSeq" id="WP_211561440.1">
    <property type="nucleotide sequence ID" value="NZ_JAGVRK010000001.1"/>
</dbReference>
<keyword evidence="2" id="KW-1185">Reference proteome</keyword>
<dbReference type="NCBIfam" id="TIGR01484">
    <property type="entry name" value="HAD-SF-IIB"/>
    <property type="match status" value="1"/>
</dbReference>
<organism evidence="1 2">
    <name type="scientific">Metabacillus flavus</name>
    <dbReference type="NCBI Taxonomy" id="2823519"/>
    <lineage>
        <taxon>Bacteria</taxon>
        <taxon>Bacillati</taxon>
        <taxon>Bacillota</taxon>
        <taxon>Bacilli</taxon>
        <taxon>Bacillales</taxon>
        <taxon>Bacillaceae</taxon>
        <taxon>Metabacillus</taxon>
    </lineage>
</organism>
<dbReference type="PANTHER" id="PTHR10000">
    <property type="entry name" value="PHOSPHOSERINE PHOSPHATASE"/>
    <property type="match status" value="1"/>
</dbReference>
<sequence>MIPYKVLFLDIDGTIVKPDNTIDTTTKTAIAKVQQKGLTVVLATGRPLHEISPIADELSVTSYIGYNGAYAIHNRQDVFKWAMNEKDVQYFIDTAQSKGHELVLYTHDKNLFTAPDSPRTKQFMEKLHLTKNEALTEASPDGILGITVITDSHQGSIHYQTDHIHLSQVNVEELYHCFDVIREDVNKGVGVKHFLERLNVPVASSIAFGDGMNDKEMLAAVGEGFAMGNAHPDLFAYAKHRTTGVNEAGVSNGLKSLGLLD</sequence>
<evidence type="ECO:0000313" key="2">
    <source>
        <dbReference type="Proteomes" id="UP000682403"/>
    </source>
</evidence>
<dbReference type="Pfam" id="PF08282">
    <property type="entry name" value="Hydrolase_3"/>
    <property type="match status" value="1"/>
</dbReference>
<dbReference type="InterPro" id="IPR006379">
    <property type="entry name" value="HAD-SF_hydro_IIB"/>
</dbReference>
<dbReference type="SFLD" id="SFLDS00003">
    <property type="entry name" value="Haloacid_Dehalogenase"/>
    <property type="match status" value="1"/>
</dbReference>
<evidence type="ECO:0000313" key="1">
    <source>
        <dbReference type="EMBL" id="MBS2970783.1"/>
    </source>
</evidence>
<dbReference type="Gene3D" id="3.40.50.1000">
    <property type="entry name" value="HAD superfamily/HAD-like"/>
    <property type="match status" value="1"/>
</dbReference>
<dbReference type="EMBL" id="JAGVRK010000001">
    <property type="protein sequence ID" value="MBS2970783.1"/>
    <property type="molecule type" value="Genomic_DNA"/>
</dbReference>
<dbReference type="InterPro" id="IPR036412">
    <property type="entry name" value="HAD-like_sf"/>
</dbReference>
<dbReference type="SUPFAM" id="SSF56784">
    <property type="entry name" value="HAD-like"/>
    <property type="match status" value="1"/>
</dbReference>
<dbReference type="PROSITE" id="PS01229">
    <property type="entry name" value="COF_2"/>
    <property type="match status" value="1"/>
</dbReference>
<protein>
    <submittedName>
        <fullName evidence="1">HAD family phosphatase</fullName>
    </submittedName>
</protein>
<gene>
    <name evidence="1" type="ORF">J9317_18730</name>
</gene>
<dbReference type="NCBIfam" id="TIGR00099">
    <property type="entry name" value="Cof-subfamily"/>
    <property type="match status" value="1"/>
</dbReference>
<comment type="caution">
    <text evidence="1">The sequence shown here is derived from an EMBL/GenBank/DDBJ whole genome shotgun (WGS) entry which is preliminary data.</text>
</comment>
<dbReference type="PANTHER" id="PTHR10000:SF8">
    <property type="entry name" value="HAD SUPERFAMILY HYDROLASE-LIKE, TYPE 3"/>
    <property type="match status" value="1"/>
</dbReference>
<accession>A0ABS5LJ81</accession>
<dbReference type="InterPro" id="IPR023214">
    <property type="entry name" value="HAD_sf"/>
</dbReference>
<dbReference type="Gene3D" id="3.30.1240.10">
    <property type="match status" value="1"/>
</dbReference>
<name>A0ABS5LJ81_9BACI</name>
<dbReference type="Proteomes" id="UP000682403">
    <property type="component" value="Unassembled WGS sequence"/>
</dbReference>
<reference evidence="1 2" key="1">
    <citation type="submission" date="2021-04" db="EMBL/GenBank/DDBJ databases">
        <title>Metabacillus sp. strain KIGAM252 whole genome sequence.</title>
        <authorList>
            <person name="Seo M.-J."/>
            <person name="Cho E.-S."/>
            <person name="Hwang C.Y."/>
            <person name="Yoon D.J."/>
        </authorList>
    </citation>
    <scope>NUCLEOTIDE SEQUENCE [LARGE SCALE GENOMIC DNA]</scope>
    <source>
        <strain evidence="1 2">KIGAM252</strain>
    </source>
</reference>
<dbReference type="InterPro" id="IPR000150">
    <property type="entry name" value="Cof"/>
</dbReference>